<evidence type="ECO:0000313" key="4">
    <source>
        <dbReference type="Proteomes" id="UP000321721"/>
    </source>
</evidence>
<proteinExistence type="predicted"/>
<dbReference type="AlphaFoldDB" id="A0A5C6RV31"/>
<dbReference type="PANTHER" id="PTHR23150:SF19">
    <property type="entry name" value="FORMYLGLYCINE-GENERATING ENZYME"/>
    <property type="match status" value="1"/>
</dbReference>
<evidence type="ECO:0000256" key="1">
    <source>
        <dbReference type="SAM" id="Phobius"/>
    </source>
</evidence>
<dbReference type="EMBL" id="VOOS01000002">
    <property type="protein sequence ID" value="TXB65835.1"/>
    <property type="molecule type" value="Genomic_DNA"/>
</dbReference>
<dbReference type="SUPFAM" id="SSF56436">
    <property type="entry name" value="C-type lectin-like"/>
    <property type="match status" value="2"/>
</dbReference>
<sequence length="712" mass="81115">MDDSQRLNELFNQARVQEPKTSFNEAKARFNASLKGAGKSSFIQKTILKVKTFKTLLIMMLSITTISISLIYLFNPTVEKNATLILENELNKTKKEVETIEKIAPKIATVEAENNTDKPLIDLKKNEVVLTQKTVVLKEENPIAAQQLKKSNETENYIFPNLTKQQIDDNHKQKKKMLKELSKFDKKKYAFIPSGTSTIKGEQLSIQAFYMQTTEVSVVEYRTFLFDLLIQDRKDEFLIAKPDQTKWMEYGDALQPMEKNYFSSEAYNDYPMNNVSKEGVGLYCKWLNQEQTKAYGKIINDVRLPSKEEWMYAAIGKNEKSPYPWGGPYLRNSKGCFLANFKPGATKNNNCESTLSKLEGTANKDSLSNYYKTADNIIVPKESKDLYSADGGYFTVKVSSYNPNDFGLYCMSGNVAEMTINNDKKIVAKGGGWNSVGQQLQIEADNDFENAGEPSAEIGFRVVITYLDDRKPLVGVLGKTTTDKPPGTVQINNELYFDATEISNISWKEYVFWQANTYGENSKEHKDALPDTTVWDGLNKAYTTHYYNHPAYNNYPVVGITYNQAVAFCKWRTERVKELYKINNEIGNDFEYRLPTQAEWENIAKAGYSSINIKKDGEKQKFNLKKNKEYFMGVASKLPENADVTAPIDSYWPNDYGVYNIIGNVAEMTQEEGVAKGGSWIHTEEEANLELEISYTKPESWLGFRCVFEVIK</sequence>
<dbReference type="Gene3D" id="3.90.1580.10">
    <property type="entry name" value="paralog of FGE (formylglycine-generating enzyme)"/>
    <property type="match status" value="2"/>
</dbReference>
<comment type="caution">
    <text evidence="3">The sequence shown here is derived from an EMBL/GenBank/DDBJ whole genome shotgun (WGS) entry which is preliminary data.</text>
</comment>
<accession>A0A5C6RV31</accession>
<gene>
    <name evidence="3" type="ORF">FRY74_04510</name>
</gene>
<feature type="transmembrane region" description="Helical" evidence="1">
    <location>
        <begin position="55"/>
        <end position="74"/>
    </location>
</feature>
<evidence type="ECO:0000259" key="2">
    <source>
        <dbReference type="Pfam" id="PF03781"/>
    </source>
</evidence>
<keyword evidence="1" id="KW-0472">Membrane</keyword>
<dbReference type="GO" id="GO:0120147">
    <property type="term" value="F:formylglycine-generating oxidase activity"/>
    <property type="evidence" value="ECO:0007669"/>
    <property type="project" value="TreeGrafter"/>
</dbReference>
<keyword evidence="1" id="KW-1133">Transmembrane helix</keyword>
<evidence type="ECO:0000313" key="3">
    <source>
        <dbReference type="EMBL" id="TXB65835.1"/>
    </source>
</evidence>
<protein>
    <submittedName>
        <fullName evidence="3">SUMF1/EgtB/PvdOfamily nonheme iron enzyme</fullName>
    </submittedName>
</protein>
<organism evidence="3 4">
    <name type="scientific">Vicingus serpentipes</name>
    <dbReference type="NCBI Taxonomy" id="1926625"/>
    <lineage>
        <taxon>Bacteria</taxon>
        <taxon>Pseudomonadati</taxon>
        <taxon>Bacteroidota</taxon>
        <taxon>Flavobacteriia</taxon>
        <taxon>Flavobacteriales</taxon>
        <taxon>Vicingaceae</taxon>
        <taxon>Vicingus</taxon>
    </lineage>
</organism>
<dbReference type="Pfam" id="PF03781">
    <property type="entry name" value="FGE-sulfatase"/>
    <property type="match status" value="3"/>
</dbReference>
<keyword evidence="4" id="KW-1185">Reference proteome</keyword>
<dbReference type="PANTHER" id="PTHR23150">
    <property type="entry name" value="SULFATASE MODIFYING FACTOR 1, 2"/>
    <property type="match status" value="1"/>
</dbReference>
<keyword evidence="1" id="KW-0812">Transmembrane</keyword>
<dbReference type="InterPro" id="IPR042095">
    <property type="entry name" value="SUMF_sf"/>
</dbReference>
<dbReference type="InterPro" id="IPR016187">
    <property type="entry name" value="CTDL_fold"/>
</dbReference>
<reference evidence="3 4" key="1">
    <citation type="submission" date="2019-08" db="EMBL/GenBank/DDBJ databases">
        <title>Genome of Vicingus serpentipes NCIMB 15042.</title>
        <authorList>
            <person name="Bowman J.P."/>
        </authorList>
    </citation>
    <scope>NUCLEOTIDE SEQUENCE [LARGE SCALE GENOMIC DNA]</scope>
    <source>
        <strain evidence="3 4">NCIMB 15042</strain>
    </source>
</reference>
<dbReference type="OrthoDB" id="9768004at2"/>
<dbReference type="InterPro" id="IPR051043">
    <property type="entry name" value="Sulfatase_Mod_Factor_Kinase"/>
</dbReference>
<dbReference type="Proteomes" id="UP000321721">
    <property type="component" value="Unassembled WGS sequence"/>
</dbReference>
<dbReference type="RefSeq" id="WP_147099062.1">
    <property type="nucleotide sequence ID" value="NZ_VOOS01000002.1"/>
</dbReference>
<feature type="domain" description="Sulfatase-modifying factor enzyme-like" evidence="2">
    <location>
        <begin position="480"/>
        <end position="707"/>
    </location>
</feature>
<feature type="domain" description="Sulfatase-modifying factor enzyme-like" evidence="2">
    <location>
        <begin position="385"/>
        <end position="463"/>
    </location>
</feature>
<name>A0A5C6RV31_9FLAO</name>
<feature type="domain" description="Sulfatase-modifying factor enzyme-like" evidence="2">
    <location>
        <begin position="205"/>
        <end position="344"/>
    </location>
</feature>
<dbReference type="InterPro" id="IPR005532">
    <property type="entry name" value="SUMF_dom"/>
</dbReference>